<dbReference type="EMBL" id="UGXT01000002">
    <property type="protein sequence ID" value="SUH36283.1"/>
    <property type="molecule type" value="Genomic_DNA"/>
</dbReference>
<accession>A0A379WQH4</accession>
<proteinExistence type="predicted"/>
<dbReference type="Proteomes" id="UP000254712">
    <property type="component" value="Unassembled WGS sequence"/>
</dbReference>
<reference evidence="1 2" key="1">
    <citation type="submission" date="2018-06" db="EMBL/GenBank/DDBJ databases">
        <authorList>
            <consortium name="Pathogen Informatics"/>
            <person name="Doyle S."/>
        </authorList>
    </citation>
    <scope>NUCLEOTIDE SEQUENCE [LARGE SCALE GENOMIC DNA]</scope>
    <source>
        <strain evidence="1 2">NCTC8261</strain>
    </source>
</reference>
<evidence type="ECO:0000313" key="2">
    <source>
        <dbReference type="Proteomes" id="UP000254712"/>
    </source>
</evidence>
<sequence>MAVVILKPALAATAKVFNQRAVGSGFPPEGVGKAAGRAKYLDRDVIAFSLRATDLRGIQVVRVASVIKNQAIGLSRRKAQTTPDNLLVKTN</sequence>
<dbReference type="AlphaFoldDB" id="A0A379WQH4"/>
<name>A0A379WQH4_SALET</name>
<gene>
    <name evidence="1" type="ORF">NCTC8261_02535</name>
</gene>
<protein>
    <submittedName>
        <fullName evidence="1">Uncharacterized protein</fullName>
    </submittedName>
</protein>
<organism evidence="1 2">
    <name type="scientific">Salmonella enterica I</name>
    <dbReference type="NCBI Taxonomy" id="59201"/>
    <lineage>
        <taxon>Bacteria</taxon>
        <taxon>Pseudomonadati</taxon>
        <taxon>Pseudomonadota</taxon>
        <taxon>Gammaproteobacteria</taxon>
        <taxon>Enterobacterales</taxon>
        <taxon>Enterobacteriaceae</taxon>
        <taxon>Salmonella</taxon>
    </lineage>
</organism>
<evidence type="ECO:0000313" key="1">
    <source>
        <dbReference type="EMBL" id="SUH36283.1"/>
    </source>
</evidence>